<organism evidence="12 13">
    <name type="scientific">Miscanthus lutarioriparius</name>
    <dbReference type="NCBI Taxonomy" id="422564"/>
    <lineage>
        <taxon>Eukaryota</taxon>
        <taxon>Viridiplantae</taxon>
        <taxon>Streptophyta</taxon>
        <taxon>Embryophyta</taxon>
        <taxon>Tracheophyta</taxon>
        <taxon>Spermatophyta</taxon>
        <taxon>Magnoliopsida</taxon>
        <taxon>Liliopsida</taxon>
        <taxon>Poales</taxon>
        <taxon>Poaceae</taxon>
        <taxon>PACMAD clade</taxon>
        <taxon>Panicoideae</taxon>
        <taxon>Andropogonodae</taxon>
        <taxon>Andropogoneae</taxon>
        <taxon>Saccharinae</taxon>
        <taxon>Miscanthus</taxon>
    </lineage>
</organism>
<evidence type="ECO:0000256" key="9">
    <source>
        <dbReference type="PROSITE-ProRule" id="PRU01022"/>
    </source>
</evidence>
<keyword evidence="8" id="KW-0753">Steroid metabolism</keyword>
<keyword evidence="13" id="KW-1185">Reference proteome</keyword>
<evidence type="ECO:0000256" key="8">
    <source>
        <dbReference type="ARBA" id="ARBA00023221"/>
    </source>
</evidence>
<dbReference type="SUPFAM" id="SSF53335">
    <property type="entry name" value="S-adenosyl-L-methionine-dependent methyltransferases"/>
    <property type="match status" value="1"/>
</dbReference>
<gene>
    <name evidence="12" type="ORF">NCGR_LOCUS40877</name>
</gene>
<keyword evidence="3 9" id="KW-0808">Transferase</keyword>
<dbReference type="EMBL" id="CAJGYO010000010">
    <property type="protein sequence ID" value="CAD6257392.1"/>
    <property type="molecule type" value="Genomic_DNA"/>
</dbReference>
<dbReference type="PANTHER" id="PTHR44068:SF2">
    <property type="entry name" value="METHYLTRANSFERASE"/>
    <property type="match status" value="1"/>
</dbReference>
<keyword evidence="5" id="KW-0752">Steroid biosynthesis</keyword>
<dbReference type="InterPro" id="IPR013705">
    <property type="entry name" value="Sterol_MeTrfase_C"/>
</dbReference>
<keyword evidence="5" id="KW-0444">Lipid biosynthesis</keyword>
<dbReference type="GO" id="GO:0032259">
    <property type="term" value="P:methylation"/>
    <property type="evidence" value="ECO:0007669"/>
    <property type="project" value="UniProtKB-KW"/>
</dbReference>
<comment type="pathway">
    <text evidence="1">Steroid biosynthesis; sterol biosynthesis.</text>
</comment>
<dbReference type="InterPro" id="IPR050447">
    <property type="entry name" value="Erg6_SMT_methyltransf"/>
</dbReference>
<keyword evidence="4 9" id="KW-0949">S-adenosyl-L-methionine</keyword>
<keyword evidence="5" id="KW-0443">Lipid metabolism</keyword>
<proteinExistence type="inferred from homology"/>
<dbReference type="GO" id="GO:0016126">
    <property type="term" value="P:sterol biosynthetic process"/>
    <property type="evidence" value="ECO:0007669"/>
    <property type="project" value="UniProtKB-UniPathway"/>
</dbReference>
<dbReference type="GO" id="GO:0005783">
    <property type="term" value="C:endoplasmic reticulum"/>
    <property type="evidence" value="ECO:0007669"/>
    <property type="project" value="TreeGrafter"/>
</dbReference>
<dbReference type="AlphaFoldDB" id="A0A811QMP2"/>
<evidence type="ECO:0000256" key="5">
    <source>
        <dbReference type="ARBA" id="ARBA00022955"/>
    </source>
</evidence>
<accession>A0A811QMP2</accession>
<keyword evidence="2 9" id="KW-0489">Methyltransferase</keyword>
<dbReference type="Proteomes" id="UP000604825">
    <property type="component" value="Unassembled WGS sequence"/>
</dbReference>
<dbReference type="EC" id="2.1.1.-" evidence="10"/>
<keyword evidence="6" id="KW-0756">Sterol biosynthesis</keyword>
<evidence type="ECO:0000256" key="2">
    <source>
        <dbReference type="ARBA" id="ARBA00022603"/>
    </source>
</evidence>
<dbReference type="Gene3D" id="3.40.50.150">
    <property type="entry name" value="Vaccinia Virus protein VP39"/>
    <property type="match status" value="1"/>
</dbReference>
<feature type="domain" description="SAM-dependent methyltransferase Erg6/SMT-type" evidence="11">
    <location>
        <begin position="95"/>
        <end position="347"/>
    </location>
</feature>
<dbReference type="UniPathway" id="UPA00766"/>
<name>A0A811QMP2_9POAL</name>
<comment type="caution">
    <text evidence="12">The sequence shown here is derived from an EMBL/GenBank/DDBJ whole genome shotgun (WGS) entry which is preliminary data.</text>
</comment>
<comment type="similarity">
    <text evidence="9 10">Belongs to the class I-like SAM-binding methyltransferase superfamily. Erg6/SMT family.</text>
</comment>
<sequence length="353" mass="39783">MSPAGLPRRRPALARVKKPAYPDTQNNTTTCYTSRVCIVAGWRLSERGRDMRQLGSSLQLKEGADMDGWMDGWMEIQWLKVLQVLDHVFLVNLQVLDVRCGIGGALREIARFRCLNAICHSSSTDITGLNNNAYQISRGKMQYRLFAFQELNFSAGLSEQCNFIKGDFMNMPFPDNTFDAANAIEATIYAPDVLGAYREIYRVLKPGQYFALDGLRLTDKFDPNNAKHRDLKAKIELGCALPDVRTTRQCIQAMKEAGFEVLDLAEDSPCPWYWDIDAHLFSWSSFSYSGVAKFLMRAIAGTLEFLRIAPKGSSKLVSMLHSASNDLIISCREQIFTVTFFVLGRKPLKESDV</sequence>
<evidence type="ECO:0000313" key="13">
    <source>
        <dbReference type="Proteomes" id="UP000604825"/>
    </source>
</evidence>
<reference evidence="12" key="1">
    <citation type="submission" date="2020-10" db="EMBL/GenBank/DDBJ databases">
        <authorList>
            <person name="Han B."/>
            <person name="Lu T."/>
            <person name="Zhao Q."/>
            <person name="Huang X."/>
            <person name="Zhao Y."/>
        </authorList>
    </citation>
    <scope>NUCLEOTIDE SEQUENCE</scope>
</reference>
<evidence type="ECO:0000256" key="1">
    <source>
        <dbReference type="ARBA" id="ARBA00004938"/>
    </source>
</evidence>
<dbReference type="CDD" id="cd02440">
    <property type="entry name" value="AdoMet_MTases"/>
    <property type="match status" value="1"/>
</dbReference>
<dbReference type="InterPro" id="IPR030384">
    <property type="entry name" value="MeTrfase_SMT"/>
</dbReference>
<dbReference type="OrthoDB" id="4310724at2759"/>
<dbReference type="Pfam" id="PF08241">
    <property type="entry name" value="Methyltransf_11"/>
    <property type="match status" value="1"/>
</dbReference>
<dbReference type="PANTHER" id="PTHR44068">
    <property type="entry name" value="ZGC:194242"/>
    <property type="match status" value="1"/>
</dbReference>
<dbReference type="PROSITE" id="PS51685">
    <property type="entry name" value="SAM_MT_ERG6_SMT"/>
    <property type="match status" value="1"/>
</dbReference>
<evidence type="ECO:0000259" key="11">
    <source>
        <dbReference type="PROSITE" id="PS51685"/>
    </source>
</evidence>
<evidence type="ECO:0000313" key="12">
    <source>
        <dbReference type="EMBL" id="CAD6257392.1"/>
    </source>
</evidence>
<evidence type="ECO:0000256" key="6">
    <source>
        <dbReference type="ARBA" id="ARBA00023011"/>
    </source>
</evidence>
<evidence type="ECO:0000256" key="4">
    <source>
        <dbReference type="ARBA" id="ARBA00022691"/>
    </source>
</evidence>
<dbReference type="InterPro" id="IPR013216">
    <property type="entry name" value="Methyltransf_11"/>
</dbReference>
<dbReference type="GO" id="GO:0003838">
    <property type="term" value="F:sterol 24-C-methyltransferase activity"/>
    <property type="evidence" value="ECO:0007669"/>
    <property type="project" value="TreeGrafter"/>
</dbReference>
<protein>
    <recommendedName>
        <fullName evidence="10">Methyltransferase</fullName>
        <ecNumber evidence="10">2.1.1.-</ecNumber>
    </recommendedName>
</protein>
<evidence type="ECO:0000256" key="3">
    <source>
        <dbReference type="ARBA" id="ARBA00022679"/>
    </source>
</evidence>
<evidence type="ECO:0000256" key="7">
    <source>
        <dbReference type="ARBA" id="ARBA00023166"/>
    </source>
</evidence>
<evidence type="ECO:0000256" key="10">
    <source>
        <dbReference type="RuleBase" id="RU362025"/>
    </source>
</evidence>
<dbReference type="InterPro" id="IPR029063">
    <property type="entry name" value="SAM-dependent_MTases_sf"/>
</dbReference>
<dbReference type="Pfam" id="PF08498">
    <property type="entry name" value="Sterol_MT_C"/>
    <property type="match status" value="1"/>
</dbReference>
<keyword evidence="7" id="KW-1207">Sterol metabolism</keyword>